<proteinExistence type="predicted"/>
<keyword evidence="3" id="KW-1185">Reference proteome</keyword>
<accession>A0ABR1FF75</accession>
<feature type="compositionally biased region" description="Basic and acidic residues" evidence="1">
    <location>
        <begin position="267"/>
        <end position="279"/>
    </location>
</feature>
<feature type="region of interest" description="Disordered" evidence="1">
    <location>
        <begin position="181"/>
        <end position="234"/>
    </location>
</feature>
<sequence length="327" mass="36645">MKFSFLFGSDPHSSSSDEHHDHDHPEQQQQNDIPDRPPTPEGPEDPILLPNEVILQIFPRKLCAYKETPSQKPSMFSSVEPEYFHSYLARHAIKGGLWVTTMRLLLAPLQAGVKGASMDILDIVEMKAIESDLQVWFFLAYLKNGHMFTAPFSTQSRAKAFLKLIHNLQFEHKVRQKLPPPYRRRSESLYDSPRGSIVLSRNDDEESDEAAVEDAIEDEEEEWDENDRHLPSYAESEDAVERYLIDRGLLSEDGAPLMPTESVESGGEEHDRSENEHMSGRGILRRTSTSATVTRASVAERGGGGGGGGAVESTAASNELRRISSRE</sequence>
<feature type="compositionally biased region" description="Low complexity" evidence="1">
    <location>
        <begin position="285"/>
        <end position="299"/>
    </location>
</feature>
<organism evidence="2 3">
    <name type="scientific">Myxozyma melibiosi</name>
    <dbReference type="NCBI Taxonomy" id="54550"/>
    <lineage>
        <taxon>Eukaryota</taxon>
        <taxon>Fungi</taxon>
        <taxon>Dikarya</taxon>
        <taxon>Ascomycota</taxon>
        <taxon>Saccharomycotina</taxon>
        <taxon>Lipomycetes</taxon>
        <taxon>Lipomycetales</taxon>
        <taxon>Lipomycetaceae</taxon>
        <taxon>Myxozyma</taxon>
    </lineage>
</organism>
<feature type="compositionally biased region" description="Gly residues" evidence="1">
    <location>
        <begin position="301"/>
        <end position="310"/>
    </location>
</feature>
<gene>
    <name evidence="2" type="ORF">BZA70DRAFT_273630</name>
</gene>
<protein>
    <submittedName>
        <fullName evidence="2">Uncharacterized protein</fullName>
    </submittedName>
</protein>
<feature type="compositionally biased region" description="Basic and acidic residues" evidence="1">
    <location>
        <begin position="15"/>
        <end position="26"/>
    </location>
</feature>
<evidence type="ECO:0000256" key="1">
    <source>
        <dbReference type="SAM" id="MobiDB-lite"/>
    </source>
</evidence>
<feature type="compositionally biased region" description="Acidic residues" evidence="1">
    <location>
        <begin position="203"/>
        <end position="225"/>
    </location>
</feature>
<evidence type="ECO:0000313" key="2">
    <source>
        <dbReference type="EMBL" id="KAK7208397.1"/>
    </source>
</evidence>
<evidence type="ECO:0000313" key="3">
    <source>
        <dbReference type="Proteomes" id="UP001498771"/>
    </source>
</evidence>
<feature type="region of interest" description="Disordered" evidence="1">
    <location>
        <begin position="1"/>
        <end position="46"/>
    </location>
</feature>
<comment type="caution">
    <text evidence="2">The sequence shown here is derived from an EMBL/GenBank/DDBJ whole genome shotgun (WGS) entry which is preliminary data.</text>
</comment>
<dbReference type="GeneID" id="90037370"/>
<dbReference type="RefSeq" id="XP_064771430.1">
    <property type="nucleotide sequence ID" value="XM_064911858.1"/>
</dbReference>
<feature type="region of interest" description="Disordered" evidence="1">
    <location>
        <begin position="251"/>
        <end position="327"/>
    </location>
</feature>
<name>A0ABR1FF75_9ASCO</name>
<dbReference type="Proteomes" id="UP001498771">
    <property type="component" value="Unassembled WGS sequence"/>
</dbReference>
<reference evidence="2 3" key="1">
    <citation type="submission" date="2024-03" db="EMBL/GenBank/DDBJ databases">
        <title>Genome-scale model development and genomic sequencing of the oleaginous clade Lipomyces.</title>
        <authorList>
            <consortium name="Lawrence Berkeley National Laboratory"/>
            <person name="Czajka J.J."/>
            <person name="Han Y."/>
            <person name="Kim J."/>
            <person name="Mondo S.J."/>
            <person name="Hofstad B.A."/>
            <person name="Robles A."/>
            <person name="Haridas S."/>
            <person name="Riley R."/>
            <person name="LaButti K."/>
            <person name="Pangilinan J."/>
            <person name="Andreopoulos W."/>
            <person name="Lipzen A."/>
            <person name="Yan J."/>
            <person name="Wang M."/>
            <person name="Ng V."/>
            <person name="Grigoriev I.V."/>
            <person name="Spatafora J.W."/>
            <person name="Magnuson J.K."/>
            <person name="Baker S.E."/>
            <person name="Pomraning K.R."/>
        </authorList>
    </citation>
    <scope>NUCLEOTIDE SEQUENCE [LARGE SCALE GENOMIC DNA]</scope>
    <source>
        <strain evidence="2 3">Phaff 52-87</strain>
    </source>
</reference>
<dbReference type="EMBL" id="JBBJBU010000001">
    <property type="protein sequence ID" value="KAK7208397.1"/>
    <property type="molecule type" value="Genomic_DNA"/>
</dbReference>